<protein>
    <submittedName>
        <fullName evidence="1">Uncharacterized protein</fullName>
    </submittedName>
</protein>
<dbReference type="EMBL" id="ML769644">
    <property type="protein sequence ID" value="KAE9390846.1"/>
    <property type="molecule type" value="Genomic_DNA"/>
</dbReference>
<gene>
    <name evidence="1" type="ORF">BT96DRAFT_832873</name>
</gene>
<proteinExistence type="predicted"/>
<sequence length="97" mass="11084">MPQIISWTPNPHYLPLPPELLADIFWIALDAFWNGRDHIRFLFILTSHVLTECESPGQALICKLAKRLWKMKGSRIFWSFMTLGDILGCGLEKASGI</sequence>
<evidence type="ECO:0000313" key="2">
    <source>
        <dbReference type="Proteomes" id="UP000799118"/>
    </source>
</evidence>
<dbReference type="AlphaFoldDB" id="A0A6A4GZC8"/>
<organism evidence="1 2">
    <name type="scientific">Gymnopus androsaceus JB14</name>
    <dbReference type="NCBI Taxonomy" id="1447944"/>
    <lineage>
        <taxon>Eukaryota</taxon>
        <taxon>Fungi</taxon>
        <taxon>Dikarya</taxon>
        <taxon>Basidiomycota</taxon>
        <taxon>Agaricomycotina</taxon>
        <taxon>Agaricomycetes</taxon>
        <taxon>Agaricomycetidae</taxon>
        <taxon>Agaricales</taxon>
        <taxon>Marasmiineae</taxon>
        <taxon>Omphalotaceae</taxon>
        <taxon>Gymnopus</taxon>
    </lineage>
</organism>
<accession>A0A6A4GZC8</accession>
<keyword evidence="2" id="KW-1185">Reference proteome</keyword>
<reference evidence="1" key="1">
    <citation type="journal article" date="2019" name="Environ. Microbiol.">
        <title>Fungal ecological strategies reflected in gene transcription - a case study of two litter decomposers.</title>
        <authorList>
            <person name="Barbi F."/>
            <person name="Kohler A."/>
            <person name="Barry K."/>
            <person name="Baskaran P."/>
            <person name="Daum C."/>
            <person name="Fauchery L."/>
            <person name="Ihrmark K."/>
            <person name="Kuo A."/>
            <person name="LaButti K."/>
            <person name="Lipzen A."/>
            <person name="Morin E."/>
            <person name="Grigoriev I.V."/>
            <person name="Henrissat B."/>
            <person name="Lindahl B."/>
            <person name="Martin F."/>
        </authorList>
    </citation>
    <scope>NUCLEOTIDE SEQUENCE</scope>
    <source>
        <strain evidence="1">JB14</strain>
    </source>
</reference>
<name>A0A6A4GZC8_9AGAR</name>
<dbReference type="Proteomes" id="UP000799118">
    <property type="component" value="Unassembled WGS sequence"/>
</dbReference>
<evidence type="ECO:0000313" key="1">
    <source>
        <dbReference type="EMBL" id="KAE9390846.1"/>
    </source>
</evidence>